<keyword evidence="3" id="KW-1185">Reference proteome</keyword>
<comment type="caution">
    <text evidence="2">The sequence shown here is derived from an EMBL/GenBank/DDBJ whole genome shotgun (WGS) entry which is preliminary data.</text>
</comment>
<dbReference type="RefSeq" id="XP_022491112.1">
    <property type="nucleotide sequence ID" value="XM_022628973.1"/>
</dbReference>
<dbReference type="OrthoDB" id="3658381at2759"/>
<evidence type="ECO:0000313" key="2">
    <source>
        <dbReference type="EMBL" id="OGE55683.1"/>
    </source>
</evidence>
<name>A0A1F5LR51_PENAI</name>
<gene>
    <name evidence="2" type="ORF">PENARI_c004G02284</name>
</gene>
<protein>
    <recommendedName>
        <fullName evidence="1">SnoaL-like domain-containing protein</fullName>
    </recommendedName>
</protein>
<dbReference type="Proteomes" id="UP000177622">
    <property type="component" value="Unassembled WGS sequence"/>
</dbReference>
<dbReference type="AlphaFoldDB" id="A0A1F5LR51"/>
<evidence type="ECO:0000259" key="1">
    <source>
        <dbReference type="Pfam" id="PF13577"/>
    </source>
</evidence>
<dbReference type="InterPro" id="IPR037401">
    <property type="entry name" value="SnoaL-like"/>
</dbReference>
<sequence length="177" mass="20133">MSSLIVDGHFPPINSSTKHDVTTEERTTAIDFVNRHNFVFEEFNHSKMMGTFLPDAVIYHSHGTIRGLEQMKLFLENIYEFFIPGVCRSATNHVVDRDGEGGVIVRYQECLIRYGWKGDDVTAVTGADVVRDDGLPSTWWLGTIIDRLRMTADGWKIFERYLGSPFRNGGLDPMDTQ</sequence>
<organism evidence="2 3">
    <name type="scientific">Penicillium arizonense</name>
    <dbReference type="NCBI Taxonomy" id="1835702"/>
    <lineage>
        <taxon>Eukaryota</taxon>
        <taxon>Fungi</taxon>
        <taxon>Dikarya</taxon>
        <taxon>Ascomycota</taxon>
        <taxon>Pezizomycotina</taxon>
        <taxon>Eurotiomycetes</taxon>
        <taxon>Eurotiomycetidae</taxon>
        <taxon>Eurotiales</taxon>
        <taxon>Aspergillaceae</taxon>
        <taxon>Penicillium</taxon>
    </lineage>
</organism>
<dbReference type="EMBL" id="LXJU01000004">
    <property type="protein sequence ID" value="OGE55683.1"/>
    <property type="molecule type" value="Genomic_DNA"/>
</dbReference>
<dbReference type="Gene3D" id="3.10.450.50">
    <property type="match status" value="1"/>
</dbReference>
<dbReference type="SUPFAM" id="SSF54427">
    <property type="entry name" value="NTF2-like"/>
    <property type="match status" value="1"/>
</dbReference>
<evidence type="ECO:0000313" key="3">
    <source>
        <dbReference type="Proteomes" id="UP000177622"/>
    </source>
</evidence>
<feature type="domain" description="SnoaL-like" evidence="1">
    <location>
        <begin position="23"/>
        <end position="160"/>
    </location>
</feature>
<dbReference type="InterPro" id="IPR032710">
    <property type="entry name" value="NTF2-like_dom_sf"/>
</dbReference>
<dbReference type="GeneID" id="34573707"/>
<proteinExistence type="predicted"/>
<accession>A0A1F5LR51</accession>
<dbReference type="Pfam" id="PF13577">
    <property type="entry name" value="SnoaL_4"/>
    <property type="match status" value="1"/>
</dbReference>
<reference evidence="2 3" key="1">
    <citation type="journal article" date="2016" name="Sci. Rep.">
        <title>Penicillium arizonense, a new, genome sequenced fungal species, reveals a high chemical diversity in secreted metabolites.</title>
        <authorList>
            <person name="Grijseels S."/>
            <person name="Nielsen J.C."/>
            <person name="Randelovic M."/>
            <person name="Nielsen J."/>
            <person name="Nielsen K.F."/>
            <person name="Workman M."/>
            <person name="Frisvad J.C."/>
        </authorList>
    </citation>
    <scope>NUCLEOTIDE SEQUENCE [LARGE SCALE GENOMIC DNA]</scope>
    <source>
        <strain evidence="2 3">CBS 141311</strain>
    </source>
</reference>